<reference evidence="1 2" key="1">
    <citation type="submission" date="2019-02" db="EMBL/GenBank/DDBJ databases">
        <title>Genomic Encyclopedia of Archaeal and Bacterial Type Strains, Phase II (KMG-II): from individual species to whole genera.</title>
        <authorList>
            <person name="Goeker M."/>
        </authorList>
    </citation>
    <scope>NUCLEOTIDE SEQUENCE [LARGE SCALE GENOMIC DNA]</scope>
    <source>
        <strain evidence="1 2">DSM 18101</strain>
    </source>
</reference>
<dbReference type="AlphaFoldDB" id="A0A4Q7XYI4"/>
<accession>A0A4Q7XYI4</accession>
<name>A0A4Q7XYI4_9BACT</name>
<protein>
    <submittedName>
        <fullName evidence="1">Uncharacterized protein</fullName>
    </submittedName>
</protein>
<evidence type="ECO:0000313" key="1">
    <source>
        <dbReference type="EMBL" id="RZU29004.1"/>
    </source>
</evidence>
<proteinExistence type="predicted"/>
<dbReference type="Proteomes" id="UP000292958">
    <property type="component" value="Unassembled WGS sequence"/>
</dbReference>
<gene>
    <name evidence="1" type="ORF">BDD14_6592</name>
</gene>
<keyword evidence="2" id="KW-1185">Reference proteome</keyword>
<dbReference type="EMBL" id="SHKW01000008">
    <property type="protein sequence ID" value="RZU29004.1"/>
    <property type="molecule type" value="Genomic_DNA"/>
</dbReference>
<comment type="caution">
    <text evidence="1">The sequence shown here is derived from an EMBL/GenBank/DDBJ whole genome shotgun (WGS) entry which is preliminary data.</text>
</comment>
<organism evidence="1 2">
    <name type="scientific">Edaphobacter modestus</name>
    <dbReference type="NCBI Taxonomy" id="388466"/>
    <lineage>
        <taxon>Bacteria</taxon>
        <taxon>Pseudomonadati</taxon>
        <taxon>Acidobacteriota</taxon>
        <taxon>Terriglobia</taxon>
        <taxon>Terriglobales</taxon>
        <taxon>Acidobacteriaceae</taxon>
        <taxon>Edaphobacter</taxon>
    </lineage>
</organism>
<evidence type="ECO:0000313" key="2">
    <source>
        <dbReference type="Proteomes" id="UP000292958"/>
    </source>
</evidence>
<sequence>MTMPEQITPTGDMTVQTENLCAIFGGCAKCPGHAKAIDCGLVHLNPDALVFCIHGCHQLRVREKA</sequence>